<evidence type="ECO:0000256" key="1">
    <source>
        <dbReference type="SAM" id="MobiDB-lite"/>
    </source>
</evidence>
<sequence>MGGTKAATSMSTTYLQVIQSLESTVKIAGKCALTGELSDIGTPKLGVDSSQGHKPSPDLVPVKQPASVITSFGAAPLVVPKEHIYFVQGEHAWARYLDGWTLHIVTSVLKPTCRPPVLHLSPVLTPSHVPRGTFGTSPCARRITITGQDDIAWTHKSMTMSFAVWYNDCSLAVAPITAPGNRAYLVYNLVTSDGEPHRRGPASTSSAASELAALAAQPHQLDTTRFKVAMLLSSLRASRQQLTSTEMHTPKCNKARQEALDITTWRQPYQRGTIKYSDVPLDTHDGNDKERDTDASDAEFCSDDKRLDAAVDKKRRHTAVDKSFLCKTKTTKKRRHDGTEKEGDGDELPMALVYDHRDWPHQSDSDCDDDDDTDADAGVDAAYRKAQARGYKYCVCDEIPTREPWRASPKHPTSSTSMQSTLLGRSVGRSGAGSHGARHRSRLAGIDVAVAALEKDPKTTQLTTAAGPAECAMMRPVVAKTPEPTMMLVRYDDVDDYEYELGRHALRNDDADDELSLGLLPSAAPKPRGLLRKRSFLAVCGATLVCLMLVPLALYLQPTAAVNAAPALLFATTTDTVNATGTPTPRP</sequence>
<feature type="transmembrane region" description="Helical" evidence="2">
    <location>
        <begin position="536"/>
        <end position="556"/>
    </location>
</feature>
<dbReference type="EMBL" id="KK583193">
    <property type="protein sequence ID" value="KDO33033.1"/>
    <property type="molecule type" value="Genomic_DNA"/>
</dbReference>
<gene>
    <name evidence="3" type="ORF">SPRG_01849</name>
</gene>
<keyword evidence="2" id="KW-1133">Transmembrane helix</keyword>
<evidence type="ECO:0000313" key="4">
    <source>
        <dbReference type="Proteomes" id="UP000030745"/>
    </source>
</evidence>
<feature type="compositionally biased region" description="Basic and acidic residues" evidence="1">
    <location>
        <begin position="281"/>
        <end position="294"/>
    </location>
</feature>
<protein>
    <submittedName>
        <fullName evidence="3">Uncharacterized protein</fullName>
    </submittedName>
</protein>
<accession>A0A067CR83</accession>
<dbReference type="AlphaFoldDB" id="A0A067CR83"/>
<proteinExistence type="predicted"/>
<feature type="region of interest" description="Disordered" evidence="1">
    <location>
        <begin position="404"/>
        <end position="439"/>
    </location>
</feature>
<evidence type="ECO:0000256" key="2">
    <source>
        <dbReference type="SAM" id="Phobius"/>
    </source>
</evidence>
<evidence type="ECO:0000313" key="3">
    <source>
        <dbReference type="EMBL" id="KDO33033.1"/>
    </source>
</evidence>
<dbReference type="VEuPathDB" id="FungiDB:SPRG_01849"/>
<dbReference type="Proteomes" id="UP000030745">
    <property type="component" value="Unassembled WGS sequence"/>
</dbReference>
<feature type="compositionally biased region" description="Polar residues" evidence="1">
    <location>
        <begin position="411"/>
        <end position="423"/>
    </location>
</feature>
<dbReference type="RefSeq" id="XP_012195805.1">
    <property type="nucleotide sequence ID" value="XM_012340415.1"/>
</dbReference>
<dbReference type="GeneID" id="24124427"/>
<dbReference type="OrthoDB" id="10630677at2759"/>
<dbReference type="KEGG" id="spar:SPRG_01849"/>
<organism evidence="3 4">
    <name type="scientific">Saprolegnia parasitica (strain CBS 223.65)</name>
    <dbReference type="NCBI Taxonomy" id="695850"/>
    <lineage>
        <taxon>Eukaryota</taxon>
        <taxon>Sar</taxon>
        <taxon>Stramenopiles</taxon>
        <taxon>Oomycota</taxon>
        <taxon>Saprolegniomycetes</taxon>
        <taxon>Saprolegniales</taxon>
        <taxon>Saprolegniaceae</taxon>
        <taxon>Saprolegnia</taxon>
    </lineage>
</organism>
<keyword evidence="2" id="KW-0472">Membrane</keyword>
<name>A0A067CR83_SAPPC</name>
<reference evidence="3 4" key="1">
    <citation type="journal article" date="2013" name="PLoS Genet.">
        <title>Distinctive expansion of potential virulence genes in the genome of the oomycete fish pathogen Saprolegnia parasitica.</title>
        <authorList>
            <person name="Jiang R.H."/>
            <person name="de Bruijn I."/>
            <person name="Haas B.J."/>
            <person name="Belmonte R."/>
            <person name="Lobach L."/>
            <person name="Christie J."/>
            <person name="van den Ackerveken G."/>
            <person name="Bottin A."/>
            <person name="Bulone V."/>
            <person name="Diaz-Moreno S.M."/>
            <person name="Dumas B."/>
            <person name="Fan L."/>
            <person name="Gaulin E."/>
            <person name="Govers F."/>
            <person name="Grenville-Briggs L.J."/>
            <person name="Horner N.R."/>
            <person name="Levin J.Z."/>
            <person name="Mammella M."/>
            <person name="Meijer H.J."/>
            <person name="Morris P."/>
            <person name="Nusbaum C."/>
            <person name="Oome S."/>
            <person name="Phillips A.J."/>
            <person name="van Rooyen D."/>
            <person name="Rzeszutek E."/>
            <person name="Saraiva M."/>
            <person name="Secombes C.J."/>
            <person name="Seidl M.F."/>
            <person name="Snel B."/>
            <person name="Stassen J.H."/>
            <person name="Sykes S."/>
            <person name="Tripathy S."/>
            <person name="van den Berg H."/>
            <person name="Vega-Arreguin J.C."/>
            <person name="Wawra S."/>
            <person name="Young S.K."/>
            <person name="Zeng Q."/>
            <person name="Dieguez-Uribeondo J."/>
            <person name="Russ C."/>
            <person name="Tyler B.M."/>
            <person name="van West P."/>
        </authorList>
    </citation>
    <scope>NUCLEOTIDE SEQUENCE [LARGE SCALE GENOMIC DNA]</scope>
    <source>
        <strain evidence="3 4">CBS 223.65</strain>
    </source>
</reference>
<keyword evidence="2" id="KW-0812">Transmembrane</keyword>
<keyword evidence="4" id="KW-1185">Reference proteome</keyword>
<feature type="region of interest" description="Disordered" evidence="1">
    <location>
        <begin position="276"/>
        <end position="297"/>
    </location>
</feature>